<reference evidence="8" key="1">
    <citation type="submission" date="2016-11" db="EMBL/GenBank/DDBJ databases">
        <authorList>
            <person name="Varghese N."/>
            <person name="Submissions S."/>
        </authorList>
    </citation>
    <scope>NUCLEOTIDE SEQUENCE [LARGE SCALE GENOMIC DNA]</scope>
    <source>
        <strain evidence="8">DSM 19978</strain>
    </source>
</reference>
<evidence type="ECO:0000256" key="5">
    <source>
        <dbReference type="SAM" id="Phobius"/>
    </source>
</evidence>
<keyword evidence="3 4" id="KW-0443">Lipid metabolism</keyword>
<dbReference type="RefSeq" id="WP_073372020.1">
    <property type="nucleotide sequence ID" value="NZ_FQWB01000013.1"/>
</dbReference>
<evidence type="ECO:0000256" key="4">
    <source>
        <dbReference type="PROSITE-ProRule" id="PRU01161"/>
    </source>
</evidence>
<feature type="domain" description="PNPLA" evidence="6">
    <location>
        <begin position="10"/>
        <end position="255"/>
    </location>
</feature>
<keyword evidence="8" id="KW-1185">Reference proteome</keyword>
<feature type="active site" description="Nucleophile" evidence="4">
    <location>
        <position position="45"/>
    </location>
</feature>
<name>A0A1M5PUK4_9FLAO</name>
<dbReference type="InterPro" id="IPR050301">
    <property type="entry name" value="NTE"/>
</dbReference>
<dbReference type="PROSITE" id="PS51635">
    <property type="entry name" value="PNPLA"/>
    <property type="match status" value="1"/>
</dbReference>
<evidence type="ECO:0000313" key="8">
    <source>
        <dbReference type="Proteomes" id="UP000184516"/>
    </source>
</evidence>
<keyword evidence="5" id="KW-0812">Transmembrane</keyword>
<accession>A0A1M5PUK4</accession>
<keyword evidence="1 4" id="KW-0378">Hydrolase</keyword>
<dbReference type="SUPFAM" id="SSF52151">
    <property type="entry name" value="FabD/lysophospholipase-like"/>
    <property type="match status" value="1"/>
</dbReference>
<dbReference type="Gene3D" id="3.40.1090.10">
    <property type="entry name" value="Cytosolic phospholipase A2 catalytic domain"/>
    <property type="match status" value="2"/>
</dbReference>
<evidence type="ECO:0000256" key="2">
    <source>
        <dbReference type="ARBA" id="ARBA00022963"/>
    </source>
</evidence>
<keyword evidence="5" id="KW-1133">Transmembrane helix</keyword>
<sequence length="438" mass="49650">MINNKKIGLSLSGGGYRAAAFHLGTLKKMNDLGILDDVDVISTISGGSITGAAYVLNKKNYNDFHNRIKDGLAKKNVVTFVLTSLIFLRTILVVLGLLFFAVYLTFTEYAPYSYLVVMILFIIIFKFQFVIFPVSKVIEKAYDKFFFKGMKLDDLQESPILAIGSSNLHTGRPFTFSKNKMSDSDYAFGYTKPILFKQEQFPIARAVMASSCVPFAFTPVKIDQQFYKDINDYNLVEPMLVDGGVYDNQGIQKLTQSGSSYLCDIIITSDAGGNFKKNEIYPNTIKLLMRTVDLFMYRIKAFQMQQNIYKNTTTTGKPIAYYSLGWKLEGLIPGFFDNLKKGTILQDVLNAHKLDALWISNPDQYKPQIFEQLIKNTGYEAIKSKGLTDDEWEIARNVGTNLTSLSVKKIDLLIRHAEDLTEIQLRLYCPFFFVKKSL</sequence>
<keyword evidence="5" id="KW-0472">Membrane</keyword>
<dbReference type="InterPro" id="IPR016035">
    <property type="entry name" value="Acyl_Trfase/lysoPLipase"/>
</dbReference>
<dbReference type="PANTHER" id="PTHR14226">
    <property type="entry name" value="NEUROPATHY TARGET ESTERASE/SWISS CHEESE D.MELANOGASTER"/>
    <property type="match status" value="1"/>
</dbReference>
<dbReference type="GO" id="GO:0016042">
    <property type="term" value="P:lipid catabolic process"/>
    <property type="evidence" value="ECO:0007669"/>
    <property type="project" value="UniProtKB-UniRule"/>
</dbReference>
<evidence type="ECO:0000259" key="6">
    <source>
        <dbReference type="PROSITE" id="PS51635"/>
    </source>
</evidence>
<dbReference type="PANTHER" id="PTHR14226:SF78">
    <property type="entry name" value="SLR0060 PROTEIN"/>
    <property type="match status" value="1"/>
</dbReference>
<evidence type="ECO:0000256" key="1">
    <source>
        <dbReference type="ARBA" id="ARBA00022801"/>
    </source>
</evidence>
<dbReference type="InterPro" id="IPR002641">
    <property type="entry name" value="PNPLA_dom"/>
</dbReference>
<feature type="short sequence motif" description="DGA/G" evidence="4">
    <location>
        <begin position="242"/>
        <end position="244"/>
    </location>
</feature>
<dbReference type="AlphaFoldDB" id="A0A1M5PUK4"/>
<feature type="transmembrane region" description="Helical" evidence="5">
    <location>
        <begin position="77"/>
        <end position="106"/>
    </location>
</feature>
<feature type="active site" description="Proton acceptor" evidence="4">
    <location>
        <position position="242"/>
    </location>
</feature>
<dbReference type="OrthoDB" id="9813090at2"/>
<proteinExistence type="predicted"/>
<organism evidence="7 8">
    <name type="scientific">Flavobacterium fluvii</name>
    <dbReference type="NCBI Taxonomy" id="468056"/>
    <lineage>
        <taxon>Bacteria</taxon>
        <taxon>Pseudomonadati</taxon>
        <taxon>Bacteroidota</taxon>
        <taxon>Flavobacteriia</taxon>
        <taxon>Flavobacteriales</taxon>
        <taxon>Flavobacteriaceae</taxon>
        <taxon>Flavobacterium</taxon>
    </lineage>
</organism>
<dbReference type="Pfam" id="PF01734">
    <property type="entry name" value="Patatin"/>
    <property type="match status" value="1"/>
</dbReference>
<dbReference type="GO" id="GO:0016787">
    <property type="term" value="F:hydrolase activity"/>
    <property type="evidence" value="ECO:0007669"/>
    <property type="project" value="UniProtKB-UniRule"/>
</dbReference>
<evidence type="ECO:0000313" key="7">
    <source>
        <dbReference type="EMBL" id="SHH05330.1"/>
    </source>
</evidence>
<feature type="transmembrane region" description="Helical" evidence="5">
    <location>
        <begin position="112"/>
        <end position="134"/>
    </location>
</feature>
<comment type="caution">
    <text evidence="4">Lacks conserved residue(s) required for the propagation of feature annotation.</text>
</comment>
<evidence type="ECO:0000256" key="3">
    <source>
        <dbReference type="ARBA" id="ARBA00023098"/>
    </source>
</evidence>
<dbReference type="EMBL" id="FQWB01000013">
    <property type="protein sequence ID" value="SHH05330.1"/>
    <property type="molecule type" value="Genomic_DNA"/>
</dbReference>
<protein>
    <submittedName>
        <fullName evidence="7">NTE family protein</fullName>
    </submittedName>
</protein>
<dbReference type="Proteomes" id="UP000184516">
    <property type="component" value="Unassembled WGS sequence"/>
</dbReference>
<keyword evidence="2 4" id="KW-0442">Lipid degradation</keyword>
<gene>
    <name evidence="7" type="ORF">SAMN05443549_11328</name>
</gene>